<gene>
    <name evidence="3" type="ORF">AC625_21575</name>
</gene>
<organism evidence="3 4">
    <name type="scientific">Peribacillus loiseleuriae</name>
    <dbReference type="NCBI Taxonomy" id="1679170"/>
    <lineage>
        <taxon>Bacteria</taxon>
        <taxon>Bacillati</taxon>
        <taxon>Bacillota</taxon>
        <taxon>Bacilli</taxon>
        <taxon>Bacillales</taxon>
        <taxon>Bacillaceae</taxon>
        <taxon>Peribacillus</taxon>
    </lineage>
</organism>
<name>A0A0K9GYS4_9BACI</name>
<dbReference type="Pfam" id="PF22746">
    <property type="entry name" value="SHOCT-like_DUF2089-C"/>
    <property type="match status" value="1"/>
</dbReference>
<dbReference type="InterPro" id="IPR016599">
    <property type="entry name" value="UCP012569"/>
</dbReference>
<evidence type="ECO:0000259" key="2">
    <source>
        <dbReference type="Pfam" id="PF22746"/>
    </source>
</evidence>
<dbReference type="InterPro" id="IPR053959">
    <property type="entry name" value="YvlB/LiaX_N"/>
</dbReference>
<dbReference type="AlphaFoldDB" id="A0A0K9GYS4"/>
<proteinExistence type="predicted"/>
<dbReference type="STRING" id="1679170.AC625_21575"/>
<dbReference type="RefSeq" id="WP_049683148.1">
    <property type="nucleotide sequence ID" value="NZ_LFZW01000001.1"/>
</dbReference>
<dbReference type="OrthoDB" id="2240743at2"/>
<keyword evidence="4" id="KW-1185">Reference proteome</keyword>
<dbReference type="Proteomes" id="UP000037146">
    <property type="component" value="Unassembled WGS sequence"/>
</dbReference>
<dbReference type="InterPro" id="IPR025164">
    <property type="entry name" value="Toastrack_DUF4097"/>
</dbReference>
<evidence type="ECO:0000313" key="3">
    <source>
        <dbReference type="EMBL" id="KMY51798.1"/>
    </source>
</evidence>
<evidence type="ECO:0000313" key="4">
    <source>
        <dbReference type="Proteomes" id="UP000037146"/>
    </source>
</evidence>
<dbReference type="PATRIC" id="fig|1679170.3.peg.4863"/>
<sequence length="367" mass="41188">MNEEKKRILQMVQDGKLSTDEALKILEELDQASKESEKKEQVLVNELSTVVLDKESTNKQQDYFNKKISSSKEKIFEFVESAVKKIKESDFDFNFGASHEISHIFTHDQTPLKEIEIDIANGKTKIIPWSNSEIRIECQAKVYRGAMQDEAREVLLKEVHFTVEDEKLRFHVLQKSIKADVTLYIPNKEYEEVYIRMFNGSISGGESLRANHFKVKTANGKIAIEGVTGKTLDAETGNGNISIRQATIEKIETETLNGSIHVDGVYKNLDAQSFAGQVTCRVEEPNCEYISVKTVTGKLDVFLPTGIAVEGELKSNLGNFNVNLDGIQIIEEKNDVIQKALKFKTTKHSVPVLHLFADTKTGGISVS</sequence>
<reference evidence="4" key="1">
    <citation type="submission" date="2015-07" db="EMBL/GenBank/DDBJ databases">
        <title>Genome sequencing project for genomic taxonomy and phylogenomics of Bacillus-like bacteria.</title>
        <authorList>
            <person name="Liu B."/>
            <person name="Wang J."/>
            <person name="Zhu Y."/>
            <person name="Liu G."/>
            <person name="Chen Q."/>
            <person name="Chen Z."/>
            <person name="Lan J."/>
            <person name="Che J."/>
            <person name="Ge C."/>
            <person name="Shi H."/>
            <person name="Pan Z."/>
            <person name="Liu X."/>
        </authorList>
    </citation>
    <scope>NUCLEOTIDE SEQUENCE [LARGE SCALE GENOMIC DNA]</scope>
    <source>
        <strain evidence="4">FJAT-27997</strain>
    </source>
</reference>
<accession>A0A0K9GYS4</accession>
<dbReference type="EMBL" id="LFZW01000001">
    <property type="protein sequence ID" value="KMY51798.1"/>
    <property type="molecule type" value="Genomic_DNA"/>
</dbReference>
<protein>
    <submittedName>
        <fullName evidence="3">Uncharacterized protein</fullName>
    </submittedName>
</protein>
<comment type="caution">
    <text evidence="3">The sequence shown here is derived from an EMBL/GenBank/DDBJ whole genome shotgun (WGS) entry which is preliminary data.</text>
</comment>
<feature type="domain" description="DUF4097" evidence="1">
    <location>
        <begin position="113"/>
        <end position="328"/>
    </location>
</feature>
<evidence type="ECO:0000259" key="1">
    <source>
        <dbReference type="Pfam" id="PF13349"/>
    </source>
</evidence>
<dbReference type="PIRSF" id="PIRSF012569">
    <property type="entry name" value="UCP012569"/>
    <property type="match status" value="1"/>
</dbReference>
<dbReference type="Pfam" id="PF13349">
    <property type="entry name" value="DUF4097"/>
    <property type="match status" value="1"/>
</dbReference>
<feature type="domain" description="YvlB/LiaX N-terminal" evidence="2">
    <location>
        <begin position="3"/>
        <end position="31"/>
    </location>
</feature>